<protein>
    <recommendedName>
        <fullName evidence="3">Aminoglycoside phosphotransferase domain-containing protein</fullName>
    </recommendedName>
</protein>
<dbReference type="EMBL" id="ML977002">
    <property type="protein sequence ID" value="KAF1953806.1"/>
    <property type="molecule type" value="Genomic_DNA"/>
</dbReference>
<evidence type="ECO:0000313" key="2">
    <source>
        <dbReference type="Proteomes" id="UP000800035"/>
    </source>
</evidence>
<organism evidence="1 2">
    <name type="scientific">Byssothecium circinans</name>
    <dbReference type="NCBI Taxonomy" id="147558"/>
    <lineage>
        <taxon>Eukaryota</taxon>
        <taxon>Fungi</taxon>
        <taxon>Dikarya</taxon>
        <taxon>Ascomycota</taxon>
        <taxon>Pezizomycotina</taxon>
        <taxon>Dothideomycetes</taxon>
        <taxon>Pleosporomycetidae</taxon>
        <taxon>Pleosporales</taxon>
        <taxon>Massarineae</taxon>
        <taxon>Massarinaceae</taxon>
        <taxon>Byssothecium</taxon>
    </lineage>
</organism>
<dbReference type="Proteomes" id="UP000800035">
    <property type="component" value="Unassembled WGS sequence"/>
</dbReference>
<reference evidence="1" key="1">
    <citation type="journal article" date="2020" name="Stud. Mycol.">
        <title>101 Dothideomycetes genomes: a test case for predicting lifestyles and emergence of pathogens.</title>
        <authorList>
            <person name="Haridas S."/>
            <person name="Albert R."/>
            <person name="Binder M."/>
            <person name="Bloem J."/>
            <person name="Labutti K."/>
            <person name="Salamov A."/>
            <person name="Andreopoulos B."/>
            <person name="Baker S."/>
            <person name="Barry K."/>
            <person name="Bills G."/>
            <person name="Bluhm B."/>
            <person name="Cannon C."/>
            <person name="Castanera R."/>
            <person name="Culley D."/>
            <person name="Daum C."/>
            <person name="Ezra D."/>
            <person name="Gonzalez J."/>
            <person name="Henrissat B."/>
            <person name="Kuo A."/>
            <person name="Liang C."/>
            <person name="Lipzen A."/>
            <person name="Lutzoni F."/>
            <person name="Magnuson J."/>
            <person name="Mondo S."/>
            <person name="Nolan M."/>
            <person name="Ohm R."/>
            <person name="Pangilinan J."/>
            <person name="Park H.-J."/>
            <person name="Ramirez L."/>
            <person name="Alfaro M."/>
            <person name="Sun H."/>
            <person name="Tritt A."/>
            <person name="Yoshinaga Y."/>
            <person name="Zwiers L.-H."/>
            <person name="Turgeon B."/>
            <person name="Goodwin S."/>
            <person name="Spatafora J."/>
            <person name="Crous P."/>
            <person name="Grigoriev I."/>
        </authorList>
    </citation>
    <scope>NUCLEOTIDE SEQUENCE</scope>
    <source>
        <strain evidence="1">CBS 675.92</strain>
    </source>
</reference>
<gene>
    <name evidence="1" type="ORF">CC80DRAFT_551118</name>
</gene>
<accession>A0A6A5TSW4</accession>
<proteinExistence type="predicted"/>
<evidence type="ECO:0008006" key="3">
    <source>
        <dbReference type="Google" id="ProtNLM"/>
    </source>
</evidence>
<dbReference type="OrthoDB" id="4177236at2759"/>
<dbReference type="AlphaFoldDB" id="A0A6A5TSW4"/>
<keyword evidence="2" id="KW-1185">Reference proteome</keyword>
<evidence type="ECO:0000313" key="1">
    <source>
        <dbReference type="EMBL" id="KAF1953806.1"/>
    </source>
</evidence>
<name>A0A6A5TSW4_9PLEO</name>
<sequence length="291" mass="33587">MSDYDAEFEKRFDFQKERQRHFGDEAPVAVNARNAQIEDWTPSMRDWRSWVKFELPYYNPNNPIPIPTVEEIEAARGTDDDITQNLPCSASVYRVGAFAVKPSSRPRLLHASISTDHGHRLWLMKKLQEAENLMYLEKHCPDLRVPRVHAVFEHQGGDPLGLMKQSPNRFPDRASLPTYYYAVFELLPGKSCYPEVWDTPSKGAKATVKRKMGEQMRLLRAVPPPEPAYYGRIYHQGWPTIVSPLLHSAPYGTQLGPYDTHEAFVNALQESVIWRRVLQISDRFYESENVP</sequence>